<gene>
    <name evidence="1" type="ORF">GNI_045690</name>
</gene>
<evidence type="ECO:0000313" key="2">
    <source>
        <dbReference type="Proteomes" id="UP000019763"/>
    </source>
</evidence>
<reference evidence="1" key="1">
    <citation type="submission" date="2013-12" db="EMBL/GenBank/DDBJ databases">
        <authorList>
            <person name="Omoto C.K."/>
            <person name="Sibley D."/>
            <person name="Venepally P."/>
            <person name="Hadjithomas M."/>
            <person name="Karamycheva S."/>
            <person name="Brunk B."/>
            <person name="Roos D."/>
            <person name="Caler E."/>
            <person name="Lorenzi H."/>
        </authorList>
    </citation>
    <scope>NUCLEOTIDE SEQUENCE</scope>
</reference>
<dbReference type="VEuPathDB" id="CryptoDB:GNI_045690"/>
<comment type="caution">
    <text evidence="1">The sequence shown here is derived from an EMBL/GenBank/DDBJ whole genome shotgun (WGS) entry which is preliminary data.</text>
</comment>
<evidence type="ECO:0000313" key="1">
    <source>
        <dbReference type="EMBL" id="EZG76059.1"/>
    </source>
</evidence>
<proteinExistence type="predicted"/>
<dbReference type="GeneID" id="22911715"/>
<accession>A0A023B9T2</accession>
<keyword evidence="2" id="KW-1185">Reference proteome</keyword>
<protein>
    <submittedName>
        <fullName evidence="1">Uncharacterized protein</fullName>
    </submittedName>
</protein>
<dbReference type="AlphaFoldDB" id="A0A023B9T2"/>
<sequence>MTNGTITHGTMTNGTMTETVKVIVKAPLNVVKAPLNVVKAPLNVVKATGLPAANYGWDNYDHCRQGWVEPPRKSAR</sequence>
<dbReference type="EMBL" id="AFNH02000350">
    <property type="protein sequence ID" value="EZG76059.1"/>
    <property type="molecule type" value="Genomic_DNA"/>
</dbReference>
<dbReference type="Proteomes" id="UP000019763">
    <property type="component" value="Unassembled WGS sequence"/>
</dbReference>
<dbReference type="RefSeq" id="XP_011129593.1">
    <property type="nucleotide sequence ID" value="XM_011131291.1"/>
</dbReference>
<name>A0A023B9T2_GRENI</name>
<organism evidence="1 2">
    <name type="scientific">Gregarina niphandrodes</name>
    <name type="common">Septate eugregarine</name>
    <dbReference type="NCBI Taxonomy" id="110365"/>
    <lineage>
        <taxon>Eukaryota</taxon>
        <taxon>Sar</taxon>
        <taxon>Alveolata</taxon>
        <taxon>Apicomplexa</taxon>
        <taxon>Conoidasida</taxon>
        <taxon>Gregarinasina</taxon>
        <taxon>Eugregarinorida</taxon>
        <taxon>Gregarinidae</taxon>
        <taxon>Gregarina</taxon>
    </lineage>
</organism>